<proteinExistence type="predicted"/>
<name>A0ABS7C1U2_9BACL</name>
<keyword evidence="2" id="KW-1185">Reference proteome</keyword>
<reference evidence="1 2" key="1">
    <citation type="submission" date="2021-07" db="EMBL/GenBank/DDBJ databases">
        <title>Paenibacillus radiodurans sp. nov., isolated from the southeastern edge of Tengger Desert.</title>
        <authorList>
            <person name="Zhang G."/>
        </authorList>
    </citation>
    <scope>NUCLEOTIDE SEQUENCE [LARGE SCALE GENOMIC DNA]</scope>
    <source>
        <strain evidence="1 2">CCM 7311</strain>
    </source>
</reference>
<organism evidence="1 2">
    <name type="scientific">Paenibacillus sepulcri</name>
    <dbReference type="NCBI Taxonomy" id="359917"/>
    <lineage>
        <taxon>Bacteria</taxon>
        <taxon>Bacillati</taxon>
        <taxon>Bacillota</taxon>
        <taxon>Bacilli</taxon>
        <taxon>Bacillales</taxon>
        <taxon>Paenibacillaceae</taxon>
        <taxon>Paenibacillus</taxon>
    </lineage>
</organism>
<dbReference type="Proteomes" id="UP001519887">
    <property type="component" value="Unassembled WGS sequence"/>
</dbReference>
<evidence type="ECO:0000313" key="1">
    <source>
        <dbReference type="EMBL" id="MBW7454874.1"/>
    </source>
</evidence>
<evidence type="ECO:0008006" key="3">
    <source>
        <dbReference type="Google" id="ProtNLM"/>
    </source>
</evidence>
<dbReference type="RefSeq" id="WP_210037474.1">
    <property type="nucleotide sequence ID" value="NZ_JBHLVU010000004.1"/>
</dbReference>
<dbReference type="EMBL" id="JAHZIK010000265">
    <property type="protein sequence ID" value="MBW7454874.1"/>
    <property type="molecule type" value="Genomic_DNA"/>
</dbReference>
<comment type="caution">
    <text evidence="1">The sequence shown here is derived from an EMBL/GenBank/DDBJ whole genome shotgun (WGS) entry which is preliminary data.</text>
</comment>
<sequence>MEQQLFSFLEEHPGFTRLQELEVRHIKALFFSSLQLMAVASYPNEVEMEQHWERAAHQLAHNIQNRLPLELDDLRWDMYLIIFVNQDKISSELKRLIENNRFYFRKIVLTRSDMSKLSEKLPLRFDLPSGKDNTGNGLLFNDGQFLKELKDRLSEGARNQLGELFFTKGAKSVEDMLSLFSRGQAEGMNHEN</sequence>
<accession>A0ABS7C1U2</accession>
<dbReference type="InterPro" id="IPR046905">
    <property type="entry name" value="ABC-3C_MC1"/>
</dbReference>
<gene>
    <name evidence="1" type="ORF">K0U00_12600</name>
</gene>
<evidence type="ECO:0000313" key="2">
    <source>
        <dbReference type="Proteomes" id="UP001519887"/>
    </source>
</evidence>
<dbReference type="Pfam" id="PF20289">
    <property type="entry name" value="MComp1"/>
    <property type="match status" value="1"/>
</dbReference>
<protein>
    <recommendedName>
        <fullName evidence="3">GGDEF domain-containing protein</fullName>
    </recommendedName>
</protein>